<dbReference type="EMBL" id="JAPWDQ010000009">
    <property type="protein sequence ID" value="KAJ5480975.1"/>
    <property type="molecule type" value="Genomic_DNA"/>
</dbReference>
<dbReference type="Proteomes" id="UP001148312">
    <property type="component" value="Unassembled WGS sequence"/>
</dbReference>
<dbReference type="InterPro" id="IPR001810">
    <property type="entry name" value="F-box_dom"/>
</dbReference>
<dbReference type="GeneID" id="81626719"/>
<reference evidence="3" key="1">
    <citation type="submission" date="2022-12" db="EMBL/GenBank/DDBJ databases">
        <authorList>
            <person name="Petersen C."/>
        </authorList>
    </citation>
    <scope>NUCLEOTIDE SEQUENCE</scope>
    <source>
        <strain evidence="3">IBT 30728</strain>
    </source>
</reference>
<reference evidence="3" key="2">
    <citation type="journal article" date="2023" name="IMA Fungus">
        <title>Comparative genomic study of the Penicillium genus elucidates a diverse pangenome and 15 lateral gene transfer events.</title>
        <authorList>
            <person name="Petersen C."/>
            <person name="Sorensen T."/>
            <person name="Nielsen M.R."/>
            <person name="Sondergaard T.E."/>
            <person name="Sorensen J.L."/>
            <person name="Fitzpatrick D.A."/>
            <person name="Frisvad J.C."/>
            <person name="Nielsen K.L."/>
        </authorList>
    </citation>
    <scope>NUCLEOTIDE SEQUENCE</scope>
    <source>
        <strain evidence="3">IBT 30728</strain>
    </source>
</reference>
<dbReference type="RefSeq" id="XP_056788405.1">
    <property type="nucleotide sequence ID" value="XM_056936470.1"/>
</dbReference>
<dbReference type="AlphaFoldDB" id="A0A9W9X222"/>
<dbReference type="CDD" id="cd09917">
    <property type="entry name" value="F-box_SF"/>
    <property type="match status" value="1"/>
</dbReference>
<feature type="compositionally biased region" description="Acidic residues" evidence="1">
    <location>
        <begin position="258"/>
        <end position="300"/>
    </location>
</feature>
<accession>A0A9W9X222</accession>
<evidence type="ECO:0000313" key="3">
    <source>
        <dbReference type="EMBL" id="KAJ5480975.1"/>
    </source>
</evidence>
<name>A0A9W9X222_9EURO</name>
<dbReference type="Pfam" id="PF00646">
    <property type="entry name" value="F-box"/>
    <property type="match status" value="1"/>
</dbReference>
<dbReference type="PROSITE" id="PS50181">
    <property type="entry name" value="FBOX"/>
    <property type="match status" value="1"/>
</dbReference>
<feature type="compositionally biased region" description="Low complexity" evidence="1">
    <location>
        <begin position="301"/>
        <end position="315"/>
    </location>
</feature>
<dbReference type="InterPro" id="IPR036047">
    <property type="entry name" value="F-box-like_dom_sf"/>
</dbReference>
<keyword evidence="4" id="KW-1185">Reference proteome</keyword>
<gene>
    <name evidence="3" type="ORF">N7539_006869</name>
</gene>
<organism evidence="3 4">
    <name type="scientific">Penicillium diatomitis</name>
    <dbReference type="NCBI Taxonomy" id="2819901"/>
    <lineage>
        <taxon>Eukaryota</taxon>
        <taxon>Fungi</taxon>
        <taxon>Dikarya</taxon>
        <taxon>Ascomycota</taxon>
        <taxon>Pezizomycotina</taxon>
        <taxon>Eurotiomycetes</taxon>
        <taxon>Eurotiomycetidae</taxon>
        <taxon>Eurotiales</taxon>
        <taxon>Aspergillaceae</taxon>
        <taxon>Penicillium</taxon>
    </lineage>
</organism>
<evidence type="ECO:0000313" key="4">
    <source>
        <dbReference type="Proteomes" id="UP001148312"/>
    </source>
</evidence>
<proteinExistence type="predicted"/>
<feature type="region of interest" description="Disordered" evidence="1">
    <location>
        <begin position="258"/>
        <end position="318"/>
    </location>
</feature>
<protein>
    <recommendedName>
        <fullName evidence="2">F-box domain-containing protein</fullName>
    </recommendedName>
</protein>
<feature type="domain" description="F-box" evidence="2">
    <location>
        <begin position="1"/>
        <end position="50"/>
    </location>
</feature>
<dbReference type="SUPFAM" id="SSF81383">
    <property type="entry name" value="F-box domain"/>
    <property type="match status" value="1"/>
</dbReference>
<evidence type="ECO:0000256" key="1">
    <source>
        <dbReference type="SAM" id="MobiDB-lite"/>
    </source>
</evidence>
<sequence length="613" mass="70445">MLLRLPTELIELIFRKCDPCTFFNLAYCSRYLYTMSILSREMVKHQFRELPGWPHEELEQQVRDNFPYVVSHLNWTWHQHLYGARYFTDRKLFEFEGRKLNPRACCLEPRMPATALLAFHGDETLYLVDTHEGDIRVTRRLESPAQKYGTIEVLHTSLNSSGVWALHRFKPFTDQNLDMSHPFVKQAAEAYPEGCVYLAFYSLNGNTDAVRLYGFPDESEYDPTALATYWDEKFAISWQHRQRAGDHHVLLYLTDVFDEDESGDEDTTDDSTDEDEESEDEDMEDDEDEESEDTEGDDDQLSGGSSSGSSSSDGQPGKYRLEDYMEETLTEVSETRPTLIRSIYHAYSLTNLDSSRHSHQSLIDRGPSTKLAFNDRGLQLLHFSRGRPLFSYFQKLNTIMSHSEPNVHDNSCVVKYSPELALSFAIGIPFWGLHSTNDDSNIPGTCHWQYLAVGIATHRVEHWTVACLLTSESNPRQWHCTHEMNLERGRRFDDWRVVAQLGGFHESDTTQGSLIVPSPRCSRLAMASWKTITVWPMSPHALVNPNSIHYHPWTNAAGMTELRSESIELDAVIFQMKFSDENEIVALTDRGLMILNIWPSGKGTLTIERRQIP</sequence>
<evidence type="ECO:0000259" key="2">
    <source>
        <dbReference type="PROSITE" id="PS50181"/>
    </source>
</evidence>
<comment type="caution">
    <text evidence="3">The sequence shown here is derived from an EMBL/GenBank/DDBJ whole genome shotgun (WGS) entry which is preliminary data.</text>
</comment>